<evidence type="ECO:0000256" key="13">
    <source>
        <dbReference type="ARBA" id="ARBA00044535"/>
    </source>
</evidence>
<keyword evidence="5" id="KW-0547">Nucleotide-binding</keyword>
<dbReference type="GO" id="GO:0043138">
    <property type="term" value="F:3'-5' DNA helicase activity"/>
    <property type="evidence" value="ECO:0007669"/>
    <property type="project" value="UniProtKB-EC"/>
</dbReference>
<dbReference type="GO" id="GO:0006260">
    <property type="term" value="P:DNA replication"/>
    <property type="evidence" value="ECO:0007669"/>
    <property type="project" value="InterPro"/>
</dbReference>
<dbReference type="PANTHER" id="PTHR13710">
    <property type="entry name" value="DNA HELICASE RECQ FAMILY MEMBER"/>
    <property type="match status" value="1"/>
</dbReference>
<keyword evidence="4" id="KW-0479">Metal-binding</keyword>
<comment type="cofactor">
    <cofactor evidence="2">
        <name>Zn(2+)</name>
        <dbReference type="ChEBI" id="CHEBI:29105"/>
    </cofactor>
</comment>
<evidence type="ECO:0000256" key="8">
    <source>
        <dbReference type="ARBA" id="ARBA00022840"/>
    </source>
</evidence>
<dbReference type="SUPFAM" id="SSF47819">
    <property type="entry name" value="HRDC-like"/>
    <property type="match status" value="1"/>
</dbReference>
<dbReference type="CDD" id="cd17920">
    <property type="entry name" value="DEXHc_RecQ"/>
    <property type="match status" value="1"/>
</dbReference>
<dbReference type="FunFam" id="3.40.50.300:FF:001051">
    <property type="entry name" value="ATP-dependent DNA helicase RecQ"/>
    <property type="match status" value="1"/>
</dbReference>
<evidence type="ECO:0000256" key="2">
    <source>
        <dbReference type="ARBA" id="ARBA00001947"/>
    </source>
</evidence>
<proteinExistence type="inferred from homology"/>
<dbReference type="InterPro" id="IPR011545">
    <property type="entry name" value="DEAD/DEAH_box_helicase_dom"/>
</dbReference>
<feature type="domain" description="Helicase C-terminal" evidence="17">
    <location>
        <begin position="224"/>
        <end position="383"/>
    </location>
</feature>
<dbReference type="GO" id="GO:0016787">
    <property type="term" value="F:hydrolase activity"/>
    <property type="evidence" value="ECO:0007669"/>
    <property type="project" value="UniProtKB-KW"/>
</dbReference>
<dbReference type="Pfam" id="PF16124">
    <property type="entry name" value="RecQ_Zn_bind"/>
    <property type="match status" value="1"/>
</dbReference>
<dbReference type="SMART" id="SM00487">
    <property type="entry name" value="DEXDc"/>
    <property type="match status" value="1"/>
</dbReference>
<dbReference type="GO" id="GO:0046872">
    <property type="term" value="F:metal ion binding"/>
    <property type="evidence" value="ECO:0007669"/>
    <property type="project" value="UniProtKB-KW"/>
</dbReference>
<dbReference type="Gene3D" id="1.10.10.10">
    <property type="entry name" value="Winged helix-like DNA-binding domain superfamily/Winged helix DNA-binding domain"/>
    <property type="match status" value="1"/>
</dbReference>
<gene>
    <name evidence="18" type="ORF">S18_1082_0013</name>
</gene>
<dbReference type="InterPro" id="IPR004589">
    <property type="entry name" value="DNA_helicase_ATP-dep_RecQ"/>
</dbReference>
<dbReference type="GO" id="GO:0043590">
    <property type="term" value="C:bacterial nucleoid"/>
    <property type="evidence" value="ECO:0007669"/>
    <property type="project" value="TreeGrafter"/>
</dbReference>
<dbReference type="Gene3D" id="3.40.50.300">
    <property type="entry name" value="P-loop containing nucleotide triphosphate hydrolases"/>
    <property type="match status" value="2"/>
</dbReference>
<dbReference type="EC" id="5.6.2.4" evidence="12"/>
<dbReference type="InterPro" id="IPR001650">
    <property type="entry name" value="Helicase_C-like"/>
</dbReference>
<dbReference type="InterPro" id="IPR018982">
    <property type="entry name" value="RQC_domain"/>
</dbReference>
<dbReference type="PROSITE" id="PS50967">
    <property type="entry name" value="HRDC"/>
    <property type="match status" value="1"/>
</dbReference>
<evidence type="ECO:0000256" key="12">
    <source>
        <dbReference type="ARBA" id="ARBA00034808"/>
    </source>
</evidence>
<dbReference type="Pfam" id="PF09382">
    <property type="entry name" value="RQC"/>
    <property type="match status" value="1"/>
</dbReference>
<dbReference type="InterPro" id="IPR032284">
    <property type="entry name" value="RecQ_Zn-bd"/>
</dbReference>
<evidence type="ECO:0000313" key="18">
    <source>
        <dbReference type="EMBL" id="CBL87363.1"/>
    </source>
</evidence>
<dbReference type="InterPro" id="IPR010997">
    <property type="entry name" value="HRDC-like_sf"/>
</dbReference>
<keyword evidence="7 18" id="KW-0347">Helicase</keyword>
<evidence type="ECO:0000256" key="11">
    <source>
        <dbReference type="ARBA" id="ARBA00034617"/>
    </source>
</evidence>
<dbReference type="SMART" id="SM00341">
    <property type="entry name" value="HRDC"/>
    <property type="match status" value="1"/>
</dbReference>
<dbReference type="InterPro" id="IPR044876">
    <property type="entry name" value="HRDC_dom_sf"/>
</dbReference>
<comment type="cofactor">
    <cofactor evidence="1">
        <name>Mg(2+)</name>
        <dbReference type="ChEBI" id="CHEBI:18420"/>
    </cofactor>
</comment>
<feature type="domain" description="Helicase ATP-binding" evidence="16">
    <location>
        <begin position="38"/>
        <end position="210"/>
    </location>
</feature>
<feature type="domain" description="HRDC" evidence="15">
    <location>
        <begin position="542"/>
        <end position="622"/>
    </location>
</feature>
<sequence length="739" mass="84302">MYKTEKDTSGFNDNINLELELKKFFGFQKFRGLQKQIVKSILNNKNTFVIMPTGGGKSLCYQLPALISDGIAVVVSPLIALMKNQVDALRGICKDDGIAHVFNSSLTKNQINNVKKDVTSGLTKLLYVAPESLVKEENITFLKNTKVSFFAIDEAHCISEWGHDFRPEYRNLRQVVKKIGDNISIIALTATATPKVQDDILKNLKMVNPEIFKASFNRPNLFYEVRQKTSKVEYDIVSFIKSNETKSGIIYCLSRKKVEELSQFLQVNEIRALPYHAGLDSKQRVKNQDSFLNEDCEVIVATIAFGMGIDKPDVRFVIHHDIPKSIESYYQETGRAGRDGGEGHCLAFYSYDDIEKLEKFISGKPLSEKEVGQSLINEIIAYAETSGSRRKFILHYFGEDFDEVHGDGAKMDDNSKNPKPKIEAKDEVSKILKLILETNQQYKIKEIIGILCGYKTTILNAHKIHDSNFFGLGNYKTKLFWESLLSQMIINKLITKEVEQYGVIKIMPLGYDFISKPNSFFMTENHSYNNKNSLISKSKSIDVFDKELKKILLNLRKEVAKKNNVPPYAVFQEVSIDDMLLKYPENIDELKNINGVGEGKALKFGYPFVELIKNYVIENDIVKPSELIVKSTGAKSGLKLYIIQNIDRKLPLRDIANAKGLDFSNFLKELETIVYSGTKLNIQYEIDNLFDDDQQHDLYEYFIDAEDDNLLSVIDEFGDIFDEDDLRIYRIMFLSKVAN</sequence>
<dbReference type="GO" id="GO:0003677">
    <property type="term" value="F:DNA binding"/>
    <property type="evidence" value="ECO:0007669"/>
    <property type="project" value="UniProtKB-KW"/>
</dbReference>
<evidence type="ECO:0000259" key="17">
    <source>
        <dbReference type="PROSITE" id="PS51194"/>
    </source>
</evidence>
<evidence type="ECO:0000256" key="5">
    <source>
        <dbReference type="ARBA" id="ARBA00022741"/>
    </source>
</evidence>
<evidence type="ECO:0000256" key="3">
    <source>
        <dbReference type="ARBA" id="ARBA00005446"/>
    </source>
</evidence>
<dbReference type="GO" id="GO:0006310">
    <property type="term" value="P:DNA recombination"/>
    <property type="evidence" value="ECO:0007669"/>
    <property type="project" value="InterPro"/>
</dbReference>
<dbReference type="PROSITE" id="PS51192">
    <property type="entry name" value="HELICASE_ATP_BIND_1"/>
    <property type="match status" value="1"/>
</dbReference>
<dbReference type="SMART" id="SM00490">
    <property type="entry name" value="HELICc"/>
    <property type="match status" value="1"/>
</dbReference>
<protein>
    <recommendedName>
        <fullName evidence="13">ATP-dependent DNA helicase RecQ</fullName>
        <ecNumber evidence="12">5.6.2.4</ecNumber>
    </recommendedName>
    <alternativeName>
        <fullName evidence="14">DNA 3'-5' helicase RecQ</fullName>
    </alternativeName>
</protein>
<dbReference type="Pfam" id="PF21220">
    <property type="entry name" value="RecQ-1-like_HTH"/>
    <property type="match status" value="1"/>
</dbReference>
<dbReference type="SUPFAM" id="SSF52540">
    <property type="entry name" value="P-loop containing nucleoside triphosphate hydrolases"/>
    <property type="match status" value="1"/>
</dbReference>
<comment type="similarity">
    <text evidence="3">Belongs to the helicase family. RecQ subfamily.</text>
</comment>
<reference evidence="18" key="1">
    <citation type="submission" date="2010-05" db="EMBL/GenBank/DDBJ databases">
        <authorList>
            <person name="Genoscope - CEA"/>
        </authorList>
    </citation>
    <scope>NUCLEOTIDE SEQUENCE</scope>
</reference>
<dbReference type="EMBL" id="FQ032819">
    <property type="protein sequence ID" value="CBL87363.1"/>
    <property type="molecule type" value="Genomic_DNA"/>
</dbReference>
<keyword evidence="10" id="KW-0413">Isomerase</keyword>
<reference evidence="18" key="2">
    <citation type="journal article" date="2012" name="Environ. Microbiol.">
        <title>Genomic content of uncultured Bacteroidetes from contrasting oceanic provinces in the North Atlantic Ocean.</title>
        <authorList>
            <person name="Gomez-Pereira P.R."/>
            <person name="Schuler M."/>
            <person name="Fuchs B.M."/>
            <person name="Bennke C."/>
            <person name="Teeling H."/>
            <person name="Waldmann J."/>
            <person name="Richter M."/>
            <person name="Barbe V."/>
            <person name="Bataille E."/>
            <person name="Glockner F.O."/>
            <person name="Amann R."/>
        </authorList>
    </citation>
    <scope>NUCLEOTIDE SEQUENCE</scope>
</reference>
<dbReference type="AlphaFoldDB" id="F4MMK0"/>
<dbReference type="GO" id="GO:0005524">
    <property type="term" value="F:ATP binding"/>
    <property type="evidence" value="ECO:0007669"/>
    <property type="project" value="UniProtKB-KW"/>
</dbReference>
<dbReference type="GO" id="GO:0006281">
    <property type="term" value="P:DNA repair"/>
    <property type="evidence" value="ECO:0007669"/>
    <property type="project" value="InterPro"/>
</dbReference>
<dbReference type="SUPFAM" id="SSF46785">
    <property type="entry name" value="Winged helix' DNA-binding domain"/>
    <property type="match status" value="1"/>
</dbReference>
<dbReference type="PROSITE" id="PS51194">
    <property type="entry name" value="HELICASE_CTER"/>
    <property type="match status" value="1"/>
</dbReference>
<dbReference type="InterPro" id="IPR036390">
    <property type="entry name" value="WH_DNA-bd_sf"/>
</dbReference>
<dbReference type="GO" id="GO:0005737">
    <property type="term" value="C:cytoplasm"/>
    <property type="evidence" value="ECO:0007669"/>
    <property type="project" value="TreeGrafter"/>
</dbReference>
<dbReference type="InterPro" id="IPR048671">
    <property type="entry name" value="RecQ-1-like_HTH"/>
</dbReference>
<dbReference type="GO" id="GO:0009378">
    <property type="term" value="F:four-way junction helicase activity"/>
    <property type="evidence" value="ECO:0007669"/>
    <property type="project" value="TreeGrafter"/>
</dbReference>
<dbReference type="Gene3D" id="1.10.10.1390">
    <property type="entry name" value="ATP-dependent DNA helicase RecQ"/>
    <property type="match status" value="1"/>
</dbReference>
<evidence type="ECO:0000256" key="1">
    <source>
        <dbReference type="ARBA" id="ARBA00001946"/>
    </source>
</evidence>
<dbReference type="GO" id="GO:0030894">
    <property type="term" value="C:replisome"/>
    <property type="evidence" value="ECO:0007669"/>
    <property type="project" value="TreeGrafter"/>
</dbReference>
<dbReference type="InterPro" id="IPR014001">
    <property type="entry name" value="Helicase_ATP-bd"/>
</dbReference>
<evidence type="ECO:0000256" key="7">
    <source>
        <dbReference type="ARBA" id="ARBA00022806"/>
    </source>
</evidence>
<dbReference type="InterPro" id="IPR036388">
    <property type="entry name" value="WH-like_DNA-bd_sf"/>
</dbReference>
<dbReference type="Gene3D" id="1.10.150.80">
    <property type="entry name" value="HRDC domain"/>
    <property type="match status" value="1"/>
</dbReference>
<name>F4MMK0_9BACT</name>
<evidence type="ECO:0000259" key="16">
    <source>
        <dbReference type="PROSITE" id="PS51192"/>
    </source>
</evidence>
<evidence type="ECO:0000256" key="10">
    <source>
        <dbReference type="ARBA" id="ARBA00023235"/>
    </source>
</evidence>
<dbReference type="FunFam" id="3.40.50.300:FF:000156">
    <property type="entry name" value="ATP-dependent DNA helicase recQ"/>
    <property type="match status" value="1"/>
</dbReference>
<dbReference type="SMART" id="SM00956">
    <property type="entry name" value="RQC"/>
    <property type="match status" value="1"/>
</dbReference>
<dbReference type="InterPro" id="IPR027417">
    <property type="entry name" value="P-loop_NTPase"/>
</dbReference>
<keyword evidence="8" id="KW-0067">ATP-binding</keyword>
<accession>F4MMK0</accession>
<evidence type="ECO:0000256" key="9">
    <source>
        <dbReference type="ARBA" id="ARBA00023125"/>
    </source>
</evidence>
<dbReference type="PANTHER" id="PTHR13710:SF105">
    <property type="entry name" value="ATP-DEPENDENT DNA HELICASE Q1"/>
    <property type="match status" value="1"/>
</dbReference>
<dbReference type="InterPro" id="IPR002121">
    <property type="entry name" value="HRDC_dom"/>
</dbReference>
<evidence type="ECO:0000256" key="4">
    <source>
        <dbReference type="ARBA" id="ARBA00022723"/>
    </source>
</evidence>
<comment type="catalytic activity">
    <reaction evidence="11">
        <text>Couples ATP hydrolysis with the unwinding of duplex DNA by translocating in the 3'-5' direction.</text>
        <dbReference type="EC" id="5.6.2.4"/>
    </reaction>
</comment>
<organism evidence="18">
    <name type="scientific">uncultured Flavobacteriia bacterium</name>
    <dbReference type="NCBI Taxonomy" id="212695"/>
    <lineage>
        <taxon>Bacteria</taxon>
        <taxon>Pseudomonadati</taxon>
        <taxon>Bacteroidota</taxon>
        <taxon>Flavobacteriia</taxon>
        <taxon>environmental samples</taxon>
    </lineage>
</organism>
<dbReference type="Pfam" id="PF00570">
    <property type="entry name" value="HRDC"/>
    <property type="match status" value="1"/>
</dbReference>
<keyword evidence="6 18" id="KW-0378">Hydrolase</keyword>
<keyword evidence="9" id="KW-0238">DNA-binding</keyword>
<dbReference type="Pfam" id="PF00271">
    <property type="entry name" value="Helicase_C"/>
    <property type="match status" value="1"/>
</dbReference>
<evidence type="ECO:0000256" key="6">
    <source>
        <dbReference type="ARBA" id="ARBA00022801"/>
    </source>
</evidence>
<dbReference type="CDD" id="cd18794">
    <property type="entry name" value="SF2_C_RecQ"/>
    <property type="match status" value="1"/>
</dbReference>
<evidence type="ECO:0000256" key="14">
    <source>
        <dbReference type="ARBA" id="ARBA00044550"/>
    </source>
</evidence>
<dbReference type="NCBIfam" id="TIGR00614">
    <property type="entry name" value="recQ_fam"/>
    <property type="match status" value="1"/>
</dbReference>
<evidence type="ECO:0000259" key="15">
    <source>
        <dbReference type="PROSITE" id="PS50967"/>
    </source>
</evidence>
<dbReference type="Pfam" id="PF00270">
    <property type="entry name" value="DEAD"/>
    <property type="match status" value="1"/>
</dbReference>